<accession>A0A221M9M1</accession>
<keyword evidence="1" id="KW-0472">Membrane</keyword>
<protein>
    <submittedName>
        <fullName evidence="2">Uncharacterized protein</fullName>
    </submittedName>
</protein>
<evidence type="ECO:0000256" key="1">
    <source>
        <dbReference type="SAM" id="Phobius"/>
    </source>
</evidence>
<organism evidence="2 3">
    <name type="scientific">Virgibacillus necropolis</name>
    <dbReference type="NCBI Taxonomy" id="163877"/>
    <lineage>
        <taxon>Bacteria</taxon>
        <taxon>Bacillati</taxon>
        <taxon>Bacillota</taxon>
        <taxon>Bacilli</taxon>
        <taxon>Bacillales</taxon>
        <taxon>Bacillaceae</taxon>
        <taxon>Virgibacillus</taxon>
    </lineage>
</organism>
<keyword evidence="1" id="KW-0812">Transmembrane</keyword>
<dbReference type="EMBL" id="CP022437">
    <property type="protein sequence ID" value="ASN04358.1"/>
    <property type="molecule type" value="Genomic_DNA"/>
</dbReference>
<feature type="transmembrane region" description="Helical" evidence="1">
    <location>
        <begin position="44"/>
        <end position="63"/>
    </location>
</feature>
<name>A0A221M9M1_9BACI</name>
<evidence type="ECO:0000313" key="2">
    <source>
        <dbReference type="EMBL" id="ASN04358.1"/>
    </source>
</evidence>
<dbReference type="KEGG" id="vne:CFK40_04715"/>
<keyword evidence="1" id="KW-1133">Transmembrane helix</keyword>
<proteinExistence type="predicted"/>
<keyword evidence="3" id="KW-1185">Reference proteome</keyword>
<reference evidence="2 3" key="1">
    <citation type="journal article" date="2003" name="Int. J. Syst. Evol. Microbiol.">
        <title>Virgibacillus carmonensis sp. nov., Virgibacillus necropolis sp. nov. and Virgibacillus picturae sp. nov., three novel species isolated from deteriorated mural paintings, transfer of the species of the genus salibacillus to Virgibacillus, as Virgibacillus marismortui comb. nov. and Virgibacillus salexigens comb. nov., and emended description of the genus Virgibacillus.</title>
        <authorList>
            <person name="Heyrman J."/>
            <person name="Logan N.A."/>
            <person name="Busse H.J."/>
            <person name="Balcaen A."/>
            <person name="Lebbe L."/>
            <person name="Rodriguez-Diaz M."/>
            <person name="Swings J."/>
            <person name="De Vos P."/>
        </authorList>
    </citation>
    <scope>NUCLEOTIDE SEQUENCE [LARGE SCALE GENOMIC DNA]</scope>
    <source>
        <strain evidence="2 3">LMG 19488</strain>
    </source>
</reference>
<sequence length="337" mass="39727">MKYIYIILSSVFILIFDLWIEHSNQAQSFYVDWLKPFIDERKISIVWFLLLVVFFIILFKFWLNRKNDEINNLKTKLESEMEILIHANSELSNYRLKDNLSKLLNHFIKKHPYVIAVQLYQFLEQNLNRNTTFKLNFIDGTVVEDVNINAIHQLYYRSESRFINEFRRAKELLIEEDDPNLLLDFVLDTYSILSEKSQSSMKEEDACLCSLMVLGLEILEKDYQLGIESLGSPEEKFDSLLDDYRTGLLRGALMNDSYYTFTHTRDNEKLNRQYLTRLVKVRNEETLFLIALDASILADEGYNAIMSYIGDDFETLLIDLENIYNRSIERVGDSNGS</sequence>
<dbReference type="AlphaFoldDB" id="A0A221M9M1"/>
<evidence type="ECO:0000313" key="3">
    <source>
        <dbReference type="Proteomes" id="UP000204391"/>
    </source>
</evidence>
<dbReference type="Proteomes" id="UP000204391">
    <property type="component" value="Chromosome"/>
</dbReference>
<gene>
    <name evidence="2" type="ORF">CFK40_04715</name>
</gene>